<name>A0ABW5DV50_9PROT</name>
<reference evidence="7" key="1">
    <citation type="journal article" date="2019" name="Int. J. Syst. Evol. Microbiol.">
        <title>The Global Catalogue of Microorganisms (GCM) 10K type strain sequencing project: providing services to taxonomists for standard genome sequencing and annotation.</title>
        <authorList>
            <consortium name="The Broad Institute Genomics Platform"/>
            <consortium name="The Broad Institute Genome Sequencing Center for Infectious Disease"/>
            <person name="Wu L."/>
            <person name="Ma J."/>
        </authorList>
    </citation>
    <scope>NUCLEOTIDE SEQUENCE [LARGE SCALE GENOMIC DNA]</scope>
    <source>
        <strain evidence="7">CGMCC 1.19062</strain>
    </source>
</reference>
<accession>A0ABW5DV50</accession>
<protein>
    <submittedName>
        <fullName evidence="6">TetR/AcrR family transcriptional regulator</fullName>
    </submittedName>
</protein>
<evidence type="ECO:0000256" key="3">
    <source>
        <dbReference type="ARBA" id="ARBA00023163"/>
    </source>
</evidence>
<keyword evidence="1" id="KW-0805">Transcription regulation</keyword>
<dbReference type="PANTHER" id="PTHR30055:SF234">
    <property type="entry name" value="HTH-TYPE TRANSCRIPTIONAL REGULATOR BETI"/>
    <property type="match status" value="1"/>
</dbReference>
<feature type="domain" description="HTH tetR-type" evidence="5">
    <location>
        <begin position="18"/>
        <end position="77"/>
    </location>
</feature>
<dbReference type="EMBL" id="JBHUIP010000014">
    <property type="protein sequence ID" value="MFD2265013.1"/>
    <property type="molecule type" value="Genomic_DNA"/>
</dbReference>
<keyword evidence="3" id="KW-0804">Transcription</keyword>
<dbReference type="PRINTS" id="PR00455">
    <property type="entry name" value="HTHTETR"/>
</dbReference>
<dbReference type="Pfam" id="PF00440">
    <property type="entry name" value="TetR_N"/>
    <property type="match status" value="1"/>
</dbReference>
<proteinExistence type="predicted"/>
<dbReference type="SUPFAM" id="SSF46689">
    <property type="entry name" value="Homeodomain-like"/>
    <property type="match status" value="1"/>
</dbReference>
<dbReference type="Gene3D" id="1.10.357.10">
    <property type="entry name" value="Tetracycline Repressor, domain 2"/>
    <property type="match status" value="1"/>
</dbReference>
<dbReference type="InterPro" id="IPR049445">
    <property type="entry name" value="TetR_SbtR-like_C"/>
</dbReference>
<comment type="caution">
    <text evidence="6">The sequence shown here is derived from an EMBL/GenBank/DDBJ whole genome shotgun (WGS) entry which is preliminary data.</text>
</comment>
<dbReference type="SUPFAM" id="SSF48498">
    <property type="entry name" value="Tetracyclin repressor-like, C-terminal domain"/>
    <property type="match status" value="1"/>
</dbReference>
<keyword evidence="2 4" id="KW-0238">DNA-binding</keyword>
<dbReference type="PROSITE" id="PS50977">
    <property type="entry name" value="HTH_TETR_2"/>
    <property type="match status" value="1"/>
</dbReference>
<evidence type="ECO:0000259" key="5">
    <source>
        <dbReference type="PROSITE" id="PS50977"/>
    </source>
</evidence>
<keyword evidence="7" id="KW-1185">Reference proteome</keyword>
<dbReference type="RefSeq" id="WP_379878180.1">
    <property type="nucleotide sequence ID" value="NZ_JBHUIP010000014.1"/>
</dbReference>
<evidence type="ECO:0000256" key="1">
    <source>
        <dbReference type="ARBA" id="ARBA00023015"/>
    </source>
</evidence>
<dbReference type="InterPro" id="IPR036271">
    <property type="entry name" value="Tet_transcr_reg_TetR-rel_C_sf"/>
</dbReference>
<sequence>MTKIAELAHRRPARADARRNYDKLIGTARETFAELGTGAPLEEIARRAEVGIATLYRNFPTREALIEAIYFEEVEAVRDAARDVAGQEPWEALAAWLDRFVVYVGTKKALIEGINREGFAFQSCREVLWAAGEPLLLRAQAAKTVRSDVTIDDVLRLVGGIAMVGYGSWEQRKHVLSIALDGLRLKR</sequence>
<feature type="DNA-binding region" description="H-T-H motif" evidence="4">
    <location>
        <begin position="40"/>
        <end position="59"/>
    </location>
</feature>
<dbReference type="InterPro" id="IPR050109">
    <property type="entry name" value="HTH-type_TetR-like_transc_reg"/>
</dbReference>
<evidence type="ECO:0000313" key="6">
    <source>
        <dbReference type="EMBL" id="MFD2265013.1"/>
    </source>
</evidence>
<evidence type="ECO:0000256" key="2">
    <source>
        <dbReference type="ARBA" id="ARBA00023125"/>
    </source>
</evidence>
<dbReference type="PANTHER" id="PTHR30055">
    <property type="entry name" value="HTH-TYPE TRANSCRIPTIONAL REGULATOR RUTR"/>
    <property type="match status" value="1"/>
</dbReference>
<dbReference type="InterPro" id="IPR009057">
    <property type="entry name" value="Homeodomain-like_sf"/>
</dbReference>
<evidence type="ECO:0000313" key="7">
    <source>
        <dbReference type="Proteomes" id="UP001597295"/>
    </source>
</evidence>
<gene>
    <name evidence="6" type="ORF">ACFSM5_19065</name>
</gene>
<evidence type="ECO:0000256" key="4">
    <source>
        <dbReference type="PROSITE-ProRule" id="PRU00335"/>
    </source>
</evidence>
<organism evidence="6 7">
    <name type="scientific">Lacibacterium aquatile</name>
    <dbReference type="NCBI Taxonomy" id="1168082"/>
    <lineage>
        <taxon>Bacteria</taxon>
        <taxon>Pseudomonadati</taxon>
        <taxon>Pseudomonadota</taxon>
        <taxon>Alphaproteobacteria</taxon>
        <taxon>Rhodospirillales</taxon>
        <taxon>Rhodospirillaceae</taxon>
    </lineage>
</organism>
<dbReference type="Pfam" id="PF21597">
    <property type="entry name" value="TetR_C_43"/>
    <property type="match status" value="1"/>
</dbReference>
<dbReference type="InterPro" id="IPR001647">
    <property type="entry name" value="HTH_TetR"/>
</dbReference>
<dbReference type="Proteomes" id="UP001597295">
    <property type="component" value="Unassembled WGS sequence"/>
</dbReference>